<dbReference type="PROSITE" id="PS00463">
    <property type="entry name" value="ZN2_CY6_FUNGAL_1"/>
    <property type="match status" value="1"/>
</dbReference>
<dbReference type="Pfam" id="PF00172">
    <property type="entry name" value="Zn_clus"/>
    <property type="match status" value="1"/>
</dbReference>
<protein>
    <submittedName>
        <fullName evidence="3">C6 finger domain</fullName>
    </submittedName>
</protein>
<dbReference type="PROSITE" id="PS50048">
    <property type="entry name" value="ZN2_CY6_FUNGAL_2"/>
    <property type="match status" value="1"/>
</dbReference>
<dbReference type="InterPro" id="IPR036864">
    <property type="entry name" value="Zn2-C6_fun-type_DNA-bd_sf"/>
</dbReference>
<feature type="domain" description="Zn(2)-C6 fungal-type" evidence="2">
    <location>
        <begin position="39"/>
        <end position="74"/>
    </location>
</feature>
<feature type="region of interest" description="Disordered" evidence="1">
    <location>
        <begin position="101"/>
        <end position="182"/>
    </location>
</feature>
<dbReference type="Gene3D" id="4.10.240.10">
    <property type="entry name" value="Zn(2)-C6 fungal-type DNA-binding domain"/>
    <property type="match status" value="1"/>
</dbReference>
<accession>A0A8H6XJ65</accession>
<dbReference type="AlphaFoldDB" id="A0A8H6XJ65"/>
<reference evidence="3" key="1">
    <citation type="submission" date="2020-05" db="EMBL/GenBank/DDBJ databases">
        <title>Mycena genomes resolve the evolution of fungal bioluminescence.</title>
        <authorList>
            <person name="Tsai I.J."/>
        </authorList>
    </citation>
    <scope>NUCLEOTIDE SEQUENCE</scope>
    <source>
        <strain evidence="3">CCC161011</strain>
    </source>
</reference>
<comment type="caution">
    <text evidence="3">The sequence shown here is derived from an EMBL/GenBank/DDBJ whole genome shotgun (WGS) entry which is preliminary data.</text>
</comment>
<dbReference type="GO" id="GO:0000981">
    <property type="term" value="F:DNA-binding transcription factor activity, RNA polymerase II-specific"/>
    <property type="evidence" value="ECO:0007669"/>
    <property type="project" value="InterPro"/>
</dbReference>
<dbReference type="Proteomes" id="UP000620124">
    <property type="component" value="Unassembled WGS sequence"/>
</dbReference>
<sequence>MQRYKVCSRFHALSYLMSRSPTPSSAFSLFTKRRRAFVACGECRKRKIKCVSVTDADSYKPCTRCALKGLKCEYYAVPDDYQYPCSQPSTPPHAQEIELHPQDHYSDPGWSSQPITPPAAGLSPYLGADSSRSKAARRSSVPIPASASTPRYPYKRRNTVAGSWSRTGHGQPSSRPHTPPIVFQQPIPRLSLTTPLQNSMFMQTPTVANPRPDFADMFSQFSSTAGTQRQATFASLPTPVAANPNPQYDSDDMFSRIPLLFGGAYDTNSNSSLQQSDQNYSQAYAEASEMPYSYSWPEPIPCICPPGPCYCGANFNTGSQ</sequence>
<name>A0A8H6XJ65_9AGAR</name>
<evidence type="ECO:0000313" key="3">
    <source>
        <dbReference type="EMBL" id="KAF7341481.1"/>
    </source>
</evidence>
<proteinExistence type="predicted"/>
<organism evidence="3 4">
    <name type="scientific">Mycena venus</name>
    <dbReference type="NCBI Taxonomy" id="2733690"/>
    <lineage>
        <taxon>Eukaryota</taxon>
        <taxon>Fungi</taxon>
        <taxon>Dikarya</taxon>
        <taxon>Basidiomycota</taxon>
        <taxon>Agaricomycotina</taxon>
        <taxon>Agaricomycetes</taxon>
        <taxon>Agaricomycetidae</taxon>
        <taxon>Agaricales</taxon>
        <taxon>Marasmiineae</taxon>
        <taxon>Mycenaceae</taxon>
        <taxon>Mycena</taxon>
    </lineage>
</organism>
<gene>
    <name evidence="3" type="ORF">MVEN_01885400</name>
</gene>
<dbReference type="SMART" id="SM00066">
    <property type="entry name" value="GAL4"/>
    <property type="match status" value="1"/>
</dbReference>
<dbReference type="SUPFAM" id="SSF57701">
    <property type="entry name" value="Zn2/Cys6 DNA-binding domain"/>
    <property type="match status" value="1"/>
</dbReference>
<dbReference type="GO" id="GO:0008270">
    <property type="term" value="F:zinc ion binding"/>
    <property type="evidence" value="ECO:0007669"/>
    <property type="project" value="InterPro"/>
</dbReference>
<evidence type="ECO:0000259" key="2">
    <source>
        <dbReference type="PROSITE" id="PS50048"/>
    </source>
</evidence>
<keyword evidence="4" id="KW-1185">Reference proteome</keyword>
<dbReference type="CDD" id="cd00067">
    <property type="entry name" value="GAL4"/>
    <property type="match status" value="1"/>
</dbReference>
<evidence type="ECO:0000256" key="1">
    <source>
        <dbReference type="SAM" id="MobiDB-lite"/>
    </source>
</evidence>
<dbReference type="EMBL" id="JACAZI010000018">
    <property type="protein sequence ID" value="KAF7341481.1"/>
    <property type="molecule type" value="Genomic_DNA"/>
</dbReference>
<feature type="compositionally biased region" description="Polar residues" evidence="1">
    <location>
        <begin position="160"/>
        <end position="176"/>
    </location>
</feature>
<dbReference type="InterPro" id="IPR001138">
    <property type="entry name" value="Zn2Cys6_DnaBD"/>
</dbReference>
<evidence type="ECO:0000313" key="4">
    <source>
        <dbReference type="Proteomes" id="UP000620124"/>
    </source>
</evidence>
<dbReference type="OrthoDB" id="2260578at2759"/>